<dbReference type="GO" id="GO:0006355">
    <property type="term" value="P:regulation of DNA-templated transcription"/>
    <property type="evidence" value="ECO:0007669"/>
    <property type="project" value="InterPro"/>
</dbReference>
<dbReference type="PATRIC" id="fig|1310114.3.peg.94"/>
<dbReference type="SUPFAM" id="SSF47598">
    <property type="entry name" value="Ribbon-helix-helix"/>
    <property type="match status" value="1"/>
</dbReference>
<sequence length="82" mass="9048">MNSEATIQVRDLPEDVAETYRRRATAAGQSLQTYMRTKLIEGVRGRDKAEAIEILEQALASTASPGISRETIEASRRELRGG</sequence>
<organism evidence="2 3">
    <name type="scientific">Mycobacterium tuberculosis CAS/NITR204</name>
    <dbReference type="NCBI Taxonomy" id="1310114"/>
    <lineage>
        <taxon>Bacteria</taxon>
        <taxon>Bacillati</taxon>
        <taxon>Actinomycetota</taxon>
        <taxon>Actinomycetes</taxon>
        <taxon>Mycobacteriales</taxon>
        <taxon>Mycobacteriaceae</taxon>
        <taxon>Mycobacterium</taxon>
        <taxon>Mycobacterium tuberculosis complex</taxon>
    </lineage>
</organism>
<reference evidence="2 3" key="1">
    <citation type="journal article" date="2013" name="Genome Announc.">
        <title>Whole-Genome Sequences of Four Clinical Isolates of Mycobacterium tuberculosis from Tamil Nadu, South India.</title>
        <authorList>
            <person name="Narayanan S."/>
            <person name="Deshpande U."/>
        </authorList>
    </citation>
    <scope>NUCLEOTIDE SEQUENCE [LARGE SCALE GENOMIC DNA]</scope>
    <source>
        <strain evidence="2 3">CAS/NITR204</strain>
    </source>
</reference>
<evidence type="ECO:0000313" key="2">
    <source>
        <dbReference type="EMBL" id="AGL25526.1"/>
    </source>
</evidence>
<gene>
    <name evidence="2" type="ORF">J113_00415</name>
</gene>
<feature type="domain" description="Antitoxin FitA-like ribbon-helix-helix" evidence="1">
    <location>
        <begin position="5"/>
        <end position="39"/>
    </location>
</feature>
<dbReference type="KEGG" id="mtuc:J113_00415"/>
<name>R4MC83_MYCTX</name>
<dbReference type="InterPro" id="IPR053853">
    <property type="entry name" value="FitA-like_RHH"/>
</dbReference>
<dbReference type="BioCyc" id="MTUB1310114:G13A2-72-MONOMER"/>
<dbReference type="Pfam" id="PF22513">
    <property type="entry name" value="FitA-like_RHH"/>
    <property type="match status" value="1"/>
</dbReference>
<evidence type="ECO:0000259" key="1">
    <source>
        <dbReference type="Pfam" id="PF22513"/>
    </source>
</evidence>
<dbReference type="Proteomes" id="UP000013548">
    <property type="component" value="Chromosome"/>
</dbReference>
<dbReference type="InterPro" id="IPR010985">
    <property type="entry name" value="Ribbon_hlx_hlx"/>
</dbReference>
<dbReference type="EMBL" id="CP005386">
    <property type="protein sequence ID" value="AGL25526.1"/>
    <property type="molecule type" value="Genomic_DNA"/>
</dbReference>
<dbReference type="AlphaFoldDB" id="R4MC83"/>
<dbReference type="HOGENOM" id="CLU_2554685_0_0_11"/>
<protein>
    <recommendedName>
        <fullName evidence="1">Antitoxin FitA-like ribbon-helix-helix domain-containing protein</fullName>
    </recommendedName>
</protein>
<evidence type="ECO:0000313" key="3">
    <source>
        <dbReference type="Proteomes" id="UP000013548"/>
    </source>
</evidence>
<accession>R4MC83</accession>
<proteinExistence type="predicted"/>